<gene>
    <name evidence="3" type="ORF">PACLA_8A077399</name>
</gene>
<dbReference type="PANTHER" id="PTHR19232">
    <property type="entry name" value="CENTROCORTIN FAMILY MEMBER"/>
    <property type="match status" value="1"/>
</dbReference>
<dbReference type="InterPro" id="IPR026079">
    <property type="entry name" value="CDR2"/>
</dbReference>
<dbReference type="AlphaFoldDB" id="A0A6S7IIQ8"/>
<keyword evidence="2" id="KW-0175">Coiled coil</keyword>
<accession>A0A6S7IIQ8</accession>
<name>A0A6S7IIQ8_PARCT</name>
<dbReference type="OrthoDB" id="10059415at2759"/>
<dbReference type="EMBL" id="CACRXK020009088">
    <property type="protein sequence ID" value="CAB4016360.1"/>
    <property type="molecule type" value="Genomic_DNA"/>
</dbReference>
<organism evidence="3 4">
    <name type="scientific">Paramuricea clavata</name>
    <name type="common">Red gorgonian</name>
    <name type="synonym">Violescent sea-whip</name>
    <dbReference type="NCBI Taxonomy" id="317549"/>
    <lineage>
        <taxon>Eukaryota</taxon>
        <taxon>Metazoa</taxon>
        <taxon>Cnidaria</taxon>
        <taxon>Anthozoa</taxon>
        <taxon>Octocorallia</taxon>
        <taxon>Malacalcyonacea</taxon>
        <taxon>Plexauridae</taxon>
        <taxon>Paramuricea</taxon>
    </lineage>
</organism>
<evidence type="ECO:0000256" key="2">
    <source>
        <dbReference type="ARBA" id="ARBA00023054"/>
    </source>
</evidence>
<keyword evidence="4" id="KW-1185">Reference proteome</keyword>
<proteinExistence type="inferred from homology"/>
<evidence type="ECO:0000256" key="1">
    <source>
        <dbReference type="ARBA" id="ARBA00009019"/>
    </source>
</evidence>
<evidence type="ECO:0000313" key="4">
    <source>
        <dbReference type="Proteomes" id="UP001152795"/>
    </source>
</evidence>
<protein>
    <submittedName>
        <fullName evidence="3">Uncharacterized protein</fullName>
    </submittedName>
</protein>
<comment type="similarity">
    <text evidence="1">Belongs to the CDR2 family.</text>
</comment>
<evidence type="ECO:0000313" key="3">
    <source>
        <dbReference type="EMBL" id="CAB4016360.1"/>
    </source>
</evidence>
<reference evidence="3" key="1">
    <citation type="submission" date="2020-04" db="EMBL/GenBank/DDBJ databases">
        <authorList>
            <person name="Alioto T."/>
            <person name="Alioto T."/>
            <person name="Gomez Garrido J."/>
        </authorList>
    </citation>
    <scope>NUCLEOTIDE SEQUENCE</scope>
    <source>
        <strain evidence="3">A484AB</strain>
    </source>
</reference>
<dbReference type="PANTHER" id="PTHR19232:SF7">
    <property type="entry name" value="CENTROCORTIN, ISOFORM A"/>
    <property type="match status" value="1"/>
</dbReference>
<comment type="caution">
    <text evidence="3">The sequence shown here is derived from an EMBL/GenBank/DDBJ whole genome shotgun (WGS) entry which is preliminary data.</text>
</comment>
<dbReference type="Proteomes" id="UP001152795">
    <property type="component" value="Unassembled WGS sequence"/>
</dbReference>
<sequence>MARTASLNSTLFDIMDSAEGENYYTDLELAAAIGKNLLERNKELELFLCSTQEYADEQVQKSQYLTRQLEDAKEVNESRVKLMEQIEKNHEQLSRSHTKLKHETKSIREHNEVLTESLQSLVEKCDQYKTEMESLKRANRQLQKQLSSTQIPVETAVEDVENEFQTSEKVENNIQDLSVVIKELKFEQDLEKSMREELENELSQLIIENQNLEQKLRLFAKGNRNSYAEEQKDETKSGKEDEEVYNEKMADVEIEVDEDCSTESYVIVEEQEILELDSEPSSEQCDISFLDELDQQYRDLVGKYNALVEKCKSEGVPYESREMCTVQRGVQTSQEESVGSEEEPGCGQDVGNGTVPQYKKMFAMLYQKIRDGRNES</sequence>